<dbReference type="Proteomes" id="UP000037460">
    <property type="component" value="Unassembled WGS sequence"/>
</dbReference>
<name>A0A0M0J5G3_9EUKA</name>
<dbReference type="AlphaFoldDB" id="A0A0M0J5G3"/>
<sequence length="75" mass="7874">MVVQIGRAVGPIFATELYEAGNYLINGSGGNIALAFGSIETIVGCLLPVLFAKHLFDFDPSGGKNEKGLGNTFEL</sequence>
<evidence type="ECO:0000313" key="1">
    <source>
        <dbReference type="EMBL" id="KOO21841.1"/>
    </source>
</evidence>
<keyword evidence="2" id="KW-1185">Reference proteome</keyword>
<protein>
    <submittedName>
        <fullName evidence="1">Uncharacterized protein</fullName>
    </submittedName>
</protein>
<evidence type="ECO:0000313" key="2">
    <source>
        <dbReference type="Proteomes" id="UP000037460"/>
    </source>
</evidence>
<dbReference type="EMBL" id="JWZX01003329">
    <property type="protein sequence ID" value="KOO21841.1"/>
    <property type="molecule type" value="Genomic_DNA"/>
</dbReference>
<accession>A0A0M0J5G3</accession>
<organism evidence="1 2">
    <name type="scientific">Chrysochromulina tobinii</name>
    <dbReference type="NCBI Taxonomy" id="1460289"/>
    <lineage>
        <taxon>Eukaryota</taxon>
        <taxon>Haptista</taxon>
        <taxon>Haptophyta</taxon>
        <taxon>Prymnesiophyceae</taxon>
        <taxon>Prymnesiales</taxon>
        <taxon>Chrysochromulinaceae</taxon>
        <taxon>Chrysochromulina</taxon>
    </lineage>
</organism>
<reference evidence="2" key="1">
    <citation type="journal article" date="2015" name="PLoS Genet.">
        <title>Genome Sequence and Transcriptome Analyses of Chrysochromulina tobin: Metabolic Tools for Enhanced Algal Fitness in the Prominent Order Prymnesiales (Haptophyceae).</title>
        <authorList>
            <person name="Hovde B.T."/>
            <person name="Deodato C.R."/>
            <person name="Hunsperger H.M."/>
            <person name="Ryken S.A."/>
            <person name="Yost W."/>
            <person name="Jha R.K."/>
            <person name="Patterson J."/>
            <person name="Monnat R.J. Jr."/>
            <person name="Barlow S.B."/>
            <person name="Starkenburg S.R."/>
            <person name="Cattolico R.A."/>
        </authorList>
    </citation>
    <scope>NUCLEOTIDE SEQUENCE</scope>
    <source>
        <strain evidence="2">CCMP291</strain>
    </source>
</reference>
<gene>
    <name evidence="1" type="ORF">Ctob_002188</name>
</gene>
<comment type="caution">
    <text evidence="1">The sequence shown here is derived from an EMBL/GenBank/DDBJ whole genome shotgun (WGS) entry which is preliminary data.</text>
</comment>
<proteinExistence type="predicted"/>